<evidence type="ECO:0008006" key="3">
    <source>
        <dbReference type="Google" id="ProtNLM"/>
    </source>
</evidence>
<gene>
    <name evidence="1" type="ORF">MNOR_LOCUS25953</name>
</gene>
<evidence type="ECO:0000313" key="2">
    <source>
        <dbReference type="Proteomes" id="UP001497623"/>
    </source>
</evidence>
<dbReference type="Proteomes" id="UP001497623">
    <property type="component" value="Unassembled WGS sequence"/>
</dbReference>
<dbReference type="EMBL" id="CAXKWB010025351">
    <property type="protein sequence ID" value="CAL4128006.1"/>
    <property type="molecule type" value="Genomic_DNA"/>
</dbReference>
<name>A0AAV2RMF5_MEGNR</name>
<reference evidence="1 2" key="1">
    <citation type="submission" date="2024-05" db="EMBL/GenBank/DDBJ databases">
        <authorList>
            <person name="Wallberg A."/>
        </authorList>
    </citation>
    <scope>NUCLEOTIDE SEQUENCE [LARGE SCALE GENOMIC DNA]</scope>
</reference>
<keyword evidence="2" id="KW-1185">Reference proteome</keyword>
<evidence type="ECO:0000313" key="1">
    <source>
        <dbReference type="EMBL" id="CAL4128006.1"/>
    </source>
</evidence>
<feature type="non-terminal residue" evidence="1">
    <location>
        <position position="466"/>
    </location>
</feature>
<dbReference type="AlphaFoldDB" id="A0AAV2RMF5"/>
<protein>
    <recommendedName>
        <fullName evidence="3">Sec1 family domain-containing protein 2</fullName>
    </recommendedName>
</protein>
<sequence>MQNVRIEHVSEAWWKEACKKVKNSIVFVDNSTAECIHWNGGLSRLLDAGAKNVKEFSTFESGQSGDMKAVFMLSSALRGTVQDTLQLIIQASSFQYVSVITSAHTHVHGYARFGGREVDEPQMMQALEQDILTWMGNMNYTVEVLYFPLVMVPHSEGLFLMPSFSDIYPLLDTDVSKIAKSQQALSKGERIKLVENLGRIRDANHKTHSSWAIAIEVIATAKHVFLARDAYEKLYTESDVSVVVGGPMSVLSSEARYRKTANNKISLVIVDRTLDLIQPSSQAGDTHMQRILSLLPRLPGHTIDSAVNMRPLCDVHPSCEWTLLPGSLSHMSCDKRALKVLSALTNSSKKEALALLNSYIVEAANRKNPDERKIDEDSAVSYKTILDTIKQFGTDQEAFLDNAALLQQGETNIDGKLYLPLSVLHCLIEIISLGMLMSLGFASDTNFTLGIISLLDHRHNKGLVIE</sequence>
<organism evidence="1 2">
    <name type="scientific">Meganyctiphanes norvegica</name>
    <name type="common">Northern krill</name>
    <name type="synonym">Thysanopoda norvegica</name>
    <dbReference type="NCBI Taxonomy" id="48144"/>
    <lineage>
        <taxon>Eukaryota</taxon>
        <taxon>Metazoa</taxon>
        <taxon>Ecdysozoa</taxon>
        <taxon>Arthropoda</taxon>
        <taxon>Crustacea</taxon>
        <taxon>Multicrustacea</taxon>
        <taxon>Malacostraca</taxon>
        <taxon>Eumalacostraca</taxon>
        <taxon>Eucarida</taxon>
        <taxon>Euphausiacea</taxon>
        <taxon>Euphausiidae</taxon>
        <taxon>Meganyctiphanes</taxon>
    </lineage>
</organism>
<proteinExistence type="predicted"/>
<comment type="caution">
    <text evidence="1">The sequence shown here is derived from an EMBL/GenBank/DDBJ whole genome shotgun (WGS) entry which is preliminary data.</text>
</comment>
<accession>A0AAV2RMF5</accession>